<dbReference type="Proteomes" id="UP001165960">
    <property type="component" value="Unassembled WGS sequence"/>
</dbReference>
<organism evidence="1 2">
    <name type="scientific">Entomophthora muscae</name>
    <dbReference type="NCBI Taxonomy" id="34485"/>
    <lineage>
        <taxon>Eukaryota</taxon>
        <taxon>Fungi</taxon>
        <taxon>Fungi incertae sedis</taxon>
        <taxon>Zoopagomycota</taxon>
        <taxon>Entomophthoromycotina</taxon>
        <taxon>Entomophthoromycetes</taxon>
        <taxon>Entomophthorales</taxon>
        <taxon>Entomophthoraceae</taxon>
        <taxon>Entomophthora</taxon>
    </lineage>
</organism>
<name>A0ACC2U366_9FUNG</name>
<reference evidence="1" key="1">
    <citation type="submission" date="2022-04" db="EMBL/GenBank/DDBJ databases">
        <title>Genome of the entomopathogenic fungus Entomophthora muscae.</title>
        <authorList>
            <person name="Elya C."/>
            <person name="Lovett B.R."/>
            <person name="Lee E."/>
            <person name="Macias A.M."/>
            <person name="Hajek A.E."/>
            <person name="De Bivort B.L."/>
            <person name="Kasson M.T."/>
            <person name="De Fine Licht H.H."/>
            <person name="Stajich J.E."/>
        </authorList>
    </citation>
    <scope>NUCLEOTIDE SEQUENCE</scope>
    <source>
        <strain evidence="1">Berkeley</strain>
    </source>
</reference>
<protein>
    <submittedName>
        <fullName evidence="1">Uncharacterized protein</fullName>
    </submittedName>
</protein>
<evidence type="ECO:0000313" key="2">
    <source>
        <dbReference type="Proteomes" id="UP001165960"/>
    </source>
</evidence>
<accession>A0ACC2U366</accession>
<proteinExistence type="predicted"/>
<keyword evidence="2" id="KW-1185">Reference proteome</keyword>
<evidence type="ECO:0000313" key="1">
    <source>
        <dbReference type="EMBL" id="KAJ9081445.1"/>
    </source>
</evidence>
<comment type="caution">
    <text evidence="1">The sequence shown here is derived from an EMBL/GenBank/DDBJ whole genome shotgun (WGS) entry which is preliminary data.</text>
</comment>
<dbReference type="EMBL" id="QTSX02001476">
    <property type="protein sequence ID" value="KAJ9081445.1"/>
    <property type="molecule type" value="Genomic_DNA"/>
</dbReference>
<sequence>MQSSLRCPWILLWLPLTINTLSIQSTIATIRPAASAPPGQSQPIILNNYIPVTVANENKNANANELGGTGTGNVEAQKAPMIDGSLSIRLF</sequence>
<gene>
    <name evidence="1" type="ORF">DSO57_1014529</name>
</gene>